<sequence>MVYPVSSMKHIFSGRIKGHSRGMDIPAGLLPGLAGCFEK</sequence>
<protein>
    <submittedName>
        <fullName evidence="1">Uncharacterized protein</fullName>
    </submittedName>
</protein>
<name>A0A6J4JHM7_9SPHI</name>
<gene>
    <name evidence="1" type="ORF">AVDCRST_MAG56-3686</name>
</gene>
<dbReference type="AlphaFoldDB" id="A0A6J4JHM7"/>
<organism evidence="1">
    <name type="scientific">uncultured Cytophagales bacterium</name>
    <dbReference type="NCBI Taxonomy" id="158755"/>
    <lineage>
        <taxon>Bacteria</taxon>
        <taxon>Pseudomonadati</taxon>
        <taxon>Bacteroidota</taxon>
        <taxon>Sphingobacteriia</taxon>
        <taxon>Sphingobacteriales</taxon>
        <taxon>environmental samples</taxon>
    </lineage>
</organism>
<dbReference type="EMBL" id="CADCTQ010000310">
    <property type="protein sequence ID" value="CAA9280364.1"/>
    <property type="molecule type" value="Genomic_DNA"/>
</dbReference>
<accession>A0A6J4JHM7</accession>
<proteinExistence type="predicted"/>
<evidence type="ECO:0000313" key="1">
    <source>
        <dbReference type="EMBL" id="CAA9280364.1"/>
    </source>
</evidence>
<reference evidence="1" key="1">
    <citation type="submission" date="2020-02" db="EMBL/GenBank/DDBJ databases">
        <authorList>
            <person name="Meier V. D."/>
        </authorList>
    </citation>
    <scope>NUCLEOTIDE SEQUENCE</scope>
    <source>
        <strain evidence="1">AVDCRST_MAG56</strain>
    </source>
</reference>